<dbReference type="RefSeq" id="WP_173414672.1">
    <property type="nucleotide sequence ID" value="NZ_CP054139.1"/>
</dbReference>
<feature type="signal peptide" evidence="1">
    <location>
        <begin position="1"/>
        <end position="23"/>
    </location>
</feature>
<sequence>MTDCFKNLFAAAFLCLLSFTAIAQTDTTQQVAANRANSRLQQQKPYIILVSADGFRYDYAEKYHTEHLLALANSGVRAASLMPSFPSITFPNHYTLVTGLYPSHHGIISNRFYNAEHQLYYSKNSTNTGVNWYNGTPIWTLAEQQRMLSACFYWVGSEATIKGVQPTYYYHFNKDISIHNRIQDVHNWLMLSPEKRPHLITFYLPEVDQISHKKGPDAPETIKVIKYIDSVVYELTKTVAKTGLDVNFIFLSDHGMVKIPTDNPLPTPAALDTANFIITSGEGLLVNVYAKKGHENAVMQAYQQLLKNAGDNYKVFLKNNVPDSLHYGKKDDRAGHIGDIVLLANYPHIFILNSAYVEPGAHGYEPHDIKDMQATFYAWGPDFKKGVQIPTFNNVDVYAIIAKVLRLKITEKIDGNSTIADKIVIPYQNKF</sequence>
<dbReference type="Proteomes" id="UP000505355">
    <property type="component" value="Chromosome"/>
</dbReference>
<dbReference type="Gene3D" id="3.30.1360.180">
    <property type="match status" value="1"/>
</dbReference>
<dbReference type="KEGG" id="mmab:HQ865_09510"/>
<feature type="chain" id="PRO_5029012100" evidence="1">
    <location>
        <begin position="24"/>
        <end position="431"/>
    </location>
</feature>
<evidence type="ECO:0000313" key="2">
    <source>
        <dbReference type="EMBL" id="QKJ29982.1"/>
    </source>
</evidence>
<dbReference type="PANTHER" id="PTHR10151:SF120">
    <property type="entry name" value="BIS(5'-ADENOSYL)-TRIPHOSPHATASE"/>
    <property type="match status" value="1"/>
</dbReference>
<organism evidence="2 3">
    <name type="scientific">Mucilaginibacter mali</name>
    <dbReference type="NCBI Taxonomy" id="2740462"/>
    <lineage>
        <taxon>Bacteria</taxon>
        <taxon>Pseudomonadati</taxon>
        <taxon>Bacteroidota</taxon>
        <taxon>Sphingobacteriia</taxon>
        <taxon>Sphingobacteriales</taxon>
        <taxon>Sphingobacteriaceae</taxon>
        <taxon>Mucilaginibacter</taxon>
    </lineage>
</organism>
<dbReference type="CDD" id="cd16018">
    <property type="entry name" value="Enpp"/>
    <property type="match status" value="1"/>
</dbReference>
<dbReference type="SUPFAM" id="SSF53649">
    <property type="entry name" value="Alkaline phosphatase-like"/>
    <property type="match status" value="1"/>
</dbReference>
<name>A0A7D4UK33_9SPHI</name>
<keyword evidence="3" id="KW-1185">Reference proteome</keyword>
<gene>
    <name evidence="2" type="ORF">HQ865_09510</name>
</gene>
<evidence type="ECO:0000256" key="1">
    <source>
        <dbReference type="SAM" id="SignalP"/>
    </source>
</evidence>
<dbReference type="InterPro" id="IPR017850">
    <property type="entry name" value="Alkaline_phosphatase_core_sf"/>
</dbReference>
<evidence type="ECO:0000313" key="3">
    <source>
        <dbReference type="Proteomes" id="UP000505355"/>
    </source>
</evidence>
<proteinExistence type="predicted"/>
<dbReference type="Gene3D" id="3.40.720.10">
    <property type="entry name" value="Alkaline Phosphatase, subunit A"/>
    <property type="match status" value="1"/>
</dbReference>
<protein>
    <submittedName>
        <fullName evidence="2">Alkaline phosphatase family protein</fullName>
    </submittedName>
</protein>
<dbReference type="Pfam" id="PF01663">
    <property type="entry name" value="Phosphodiest"/>
    <property type="match status" value="1"/>
</dbReference>
<reference evidence="2 3" key="1">
    <citation type="submission" date="2020-05" db="EMBL/GenBank/DDBJ databases">
        <title>Mucilaginibacter mali sp. nov.</title>
        <authorList>
            <person name="Kim H.S."/>
            <person name="Lee K.C."/>
            <person name="Suh M.K."/>
            <person name="Kim J.-S."/>
            <person name="Han K.-I."/>
            <person name="Eom M.K."/>
            <person name="Shin Y.K."/>
            <person name="Lee J.-S."/>
        </authorList>
    </citation>
    <scope>NUCLEOTIDE SEQUENCE [LARGE SCALE GENOMIC DNA]</scope>
    <source>
        <strain evidence="2 3">G2-14</strain>
    </source>
</reference>
<dbReference type="InterPro" id="IPR002591">
    <property type="entry name" value="Phosphodiest/P_Trfase"/>
</dbReference>
<keyword evidence="1" id="KW-0732">Signal</keyword>
<dbReference type="GO" id="GO:0016787">
    <property type="term" value="F:hydrolase activity"/>
    <property type="evidence" value="ECO:0007669"/>
    <property type="project" value="UniProtKB-ARBA"/>
</dbReference>
<dbReference type="EMBL" id="CP054139">
    <property type="protein sequence ID" value="QKJ29982.1"/>
    <property type="molecule type" value="Genomic_DNA"/>
</dbReference>
<accession>A0A7D4UK33</accession>
<dbReference type="PANTHER" id="PTHR10151">
    <property type="entry name" value="ECTONUCLEOTIDE PYROPHOSPHATASE/PHOSPHODIESTERASE"/>
    <property type="match status" value="1"/>
</dbReference>
<dbReference type="AlphaFoldDB" id="A0A7D4UK33"/>